<proteinExistence type="inferred from homology"/>
<dbReference type="PANTHER" id="PTHR33607">
    <property type="entry name" value="ENDONUCLEASE-1"/>
    <property type="match status" value="1"/>
</dbReference>
<sequence>MARRTQTSRTSTKSRSKQLKHKASALPSLPKGLRAWIRLITRKFRDLAIGFGLISALSFVPPTVTDQWGENGQRAVAVAGDIRSLVVDVALDTGTVVLDTGAKLFNSVALDGDWPDIASWSLDIDWLLPDLDELRPDPNALPHPDPPNAAGDLPQVAGSFSRAKDLLYDKIYRGQRVTAYCGCRYDRRRRTDLGSCGMEQYAGDTRADRVEAEHVFPASQFGNFRKCWREPETFDACYTSSGKALSGRDCCQRVDVVFTAAHNDLHNLIPAVGLVNGRRSDYNWGMVPGGDRYGDCDIRIDSSIRRVQPPDHLRGDIARTMLYMADTYGFRLSRQDQQLYRAWNNSDPPDAWEIERNQRIAKLQKIENRYVSQYSEQGDTRTHRGPDDD</sequence>
<evidence type="ECO:0000256" key="1">
    <source>
        <dbReference type="ARBA" id="ARBA00006429"/>
    </source>
</evidence>
<dbReference type="Proteomes" id="UP001138768">
    <property type="component" value="Unassembled WGS sequence"/>
</dbReference>
<dbReference type="GO" id="GO:0004518">
    <property type="term" value="F:nuclease activity"/>
    <property type="evidence" value="ECO:0007669"/>
    <property type="project" value="UniProtKB-KW"/>
</dbReference>
<dbReference type="GO" id="GO:0016787">
    <property type="term" value="F:hydrolase activity"/>
    <property type="evidence" value="ECO:0007669"/>
    <property type="project" value="UniProtKB-KW"/>
</dbReference>
<accession>A0A9X0W7H3</accession>
<comment type="similarity">
    <text evidence="1">Belongs to the EndA/NucM nuclease family.</text>
</comment>
<dbReference type="AlphaFoldDB" id="A0A9X0W7H3"/>
<dbReference type="PANTHER" id="PTHR33607:SF2">
    <property type="entry name" value="ENDONUCLEASE-1"/>
    <property type="match status" value="1"/>
</dbReference>
<evidence type="ECO:0000256" key="2">
    <source>
        <dbReference type="ARBA" id="ARBA00022722"/>
    </source>
</evidence>
<feature type="compositionally biased region" description="Basic residues" evidence="4">
    <location>
        <begin position="12"/>
        <end position="23"/>
    </location>
</feature>
<keyword evidence="2" id="KW-0540">Nuclease</keyword>
<dbReference type="Pfam" id="PF04231">
    <property type="entry name" value="Endonuclease_1"/>
    <property type="match status" value="1"/>
</dbReference>
<keyword evidence="3" id="KW-0378">Hydrolase</keyword>
<dbReference type="EMBL" id="NRRY01000010">
    <property type="protein sequence ID" value="MBK1618462.1"/>
    <property type="molecule type" value="Genomic_DNA"/>
</dbReference>
<evidence type="ECO:0000313" key="6">
    <source>
        <dbReference type="Proteomes" id="UP001138768"/>
    </source>
</evidence>
<organism evidence="5 6">
    <name type="scientific">Lamprobacter modestohalophilus</name>
    <dbReference type="NCBI Taxonomy" id="1064514"/>
    <lineage>
        <taxon>Bacteria</taxon>
        <taxon>Pseudomonadati</taxon>
        <taxon>Pseudomonadota</taxon>
        <taxon>Gammaproteobacteria</taxon>
        <taxon>Chromatiales</taxon>
        <taxon>Chromatiaceae</taxon>
        <taxon>Lamprobacter</taxon>
    </lineage>
</organism>
<reference evidence="5 6" key="1">
    <citation type="journal article" date="2020" name="Microorganisms">
        <title>Osmotic Adaptation and Compatible Solute Biosynthesis of Phototrophic Bacteria as Revealed from Genome Analyses.</title>
        <authorList>
            <person name="Imhoff J.F."/>
            <person name="Rahn T."/>
            <person name="Kunzel S."/>
            <person name="Keller A."/>
            <person name="Neulinger S.C."/>
        </authorList>
    </citation>
    <scope>NUCLEOTIDE SEQUENCE [LARGE SCALE GENOMIC DNA]</scope>
    <source>
        <strain evidence="5 6">DSM 25653</strain>
    </source>
</reference>
<protein>
    <submittedName>
        <fullName evidence="5">Uncharacterized protein</fullName>
    </submittedName>
</protein>
<dbReference type="InterPro" id="IPR044925">
    <property type="entry name" value="His-Me_finger_sf"/>
</dbReference>
<feature type="region of interest" description="Disordered" evidence="4">
    <location>
        <begin position="1"/>
        <end position="23"/>
    </location>
</feature>
<name>A0A9X0W7H3_9GAMM</name>
<keyword evidence="6" id="KW-1185">Reference proteome</keyword>
<dbReference type="SUPFAM" id="SSF54060">
    <property type="entry name" value="His-Me finger endonucleases"/>
    <property type="match status" value="1"/>
</dbReference>
<evidence type="ECO:0000256" key="3">
    <source>
        <dbReference type="ARBA" id="ARBA00022801"/>
    </source>
</evidence>
<feature type="compositionally biased region" description="Low complexity" evidence="4">
    <location>
        <begin position="1"/>
        <end position="11"/>
    </location>
</feature>
<dbReference type="InterPro" id="IPR007346">
    <property type="entry name" value="Endonuclease-I"/>
</dbReference>
<gene>
    <name evidence="5" type="ORF">CKO42_08430</name>
</gene>
<evidence type="ECO:0000256" key="4">
    <source>
        <dbReference type="SAM" id="MobiDB-lite"/>
    </source>
</evidence>
<evidence type="ECO:0000313" key="5">
    <source>
        <dbReference type="EMBL" id="MBK1618462.1"/>
    </source>
</evidence>
<comment type="caution">
    <text evidence="5">The sequence shown here is derived from an EMBL/GenBank/DDBJ whole genome shotgun (WGS) entry which is preliminary data.</text>
</comment>